<keyword evidence="3 11" id="KW-0808">Transferase</keyword>
<reference evidence="11" key="1">
    <citation type="submission" date="2024-01" db="EMBL/GenBank/DDBJ databases">
        <title>Bank of Algae and Cyanobacteria of the Azores (BACA) strain genomes.</title>
        <authorList>
            <person name="Luz R."/>
            <person name="Cordeiro R."/>
            <person name="Fonseca A."/>
            <person name="Goncalves V."/>
        </authorList>
    </citation>
    <scope>NUCLEOTIDE SEQUENCE</scope>
    <source>
        <strain evidence="11">BACA0141</strain>
    </source>
</reference>
<dbReference type="EC" id="2.7.11.1" evidence="1"/>
<keyword evidence="4 9" id="KW-0547">Nucleotide-binding</keyword>
<dbReference type="Proteomes" id="UP001333818">
    <property type="component" value="Unassembled WGS sequence"/>
</dbReference>
<dbReference type="PROSITE" id="PS00107">
    <property type="entry name" value="PROTEIN_KINASE_ATP"/>
    <property type="match status" value="1"/>
</dbReference>
<evidence type="ECO:0000256" key="3">
    <source>
        <dbReference type="ARBA" id="ARBA00022679"/>
    </source>
</evidence>
<organism evidence="11 12">
    <name type="scientific">Tumidithrix elongata BACA0141</name>
    <dbReference type="NCBI Taxonomy" id="2716417"/>
    <lineage>
        <taxon>Bacteria</taxon>
        <taxon>Bacillati</taxon>
        <taxon>Cyanobacteriota</taxon>
        <taxon>Cyanophyceae</taxon>
        <taxon>Pseudanabaenales</taxon>
        <taxon>Pseudanabaenaceae</taxon>
        <taxon>Tumidithrix</taxon>
        <taxon>Tumidithrix elongata</taxon>
    </lineage>
</organism>
<evidence type="ECO:0000256" key="5">
    <source>
        <dbReference type="ARBA" id="ARBA00022777"/>
    </source>
</evidence>
<dbReference type="InterPro" id="IPR017441">
    <property type="entry name" value="Protein_kinase_ATP_BS"/>
</dbReference>
<dbReference type="PANTHER" id="PTHR24363:SF0">
    <property type="entry name" value="SERINE_THREONINE KINASE LIKE DOMAIN CONTAINING 1"/>
    <property type="match status" value="1"/>
</dbReference>
<keyword evidence="5 11" id="KW-0418">Kinase</keyword>
<evidence type="ECO:0000256" key="7">
    <source>
        <dbReference type="ARBA" id="ARBA00047899"/>
    </source>
</evidence>
<dbReference type="CDD" id="cd14014">
    <property type="entry name" value="STKc_PknB_like"/>
    <property type="match status" value="1"/>
</dbReference>
<proteinExistence type="predicted"/>
<evidence type="ECO:0000256" key="2">
    <source>
        <dbReference type="ARBA" id="ARBA00022527"/>
    </source>
</evidence>
<dbReference type="Pfam" id="PF00069">
    <property type="entry name" value="Pkinase"/>
    <property type="match status" value="1"/>
</dbReference>
<dbReference type="PROSITE" id="PS50011">
    <property type="entry name" value="PROTEIN_KINASE_DOM"/>
    <property type="match status" value="1"/>
</dbReference>
<keyword evidence="2" id="KW-0723">Serine/threonine-protein kinase</keyword>
<dbReference type="AlphaFoldDB" id="A0AAW9PWD7"/>
<sequence length="735" mass="83584">MLGTTLAGHYQIVRHLGGGGFSQTFIAEDQHLPGKPTCIIKQLKPASAREGVLKIARDLFDKEAKVLYRLGRHDRIPSLLAHFEQDEEFFLAQEMVEGHVLSQEIHRHQCFNEDYVIALLSDLMITLDFVHKQQVIHRDIKPSNLIRRKQDGKIVLIDFGAVKEVSTQTISVDNPDNHSYSGLVIGSPGYMPNEQYGGRSQFASDIYAVGVICIQALTGLTATEIPEDQKTSEFVWRDHVTASPALLDVIDKMVRFDWRQRYQTALEVLHAVQQIAPIVANSEVTNQAAISPFLNDSLPSQPSVPTRPKEATVLGLGSAPESNQSISTEKVCEELEKFEDLVRAKKLLCLVCTGILENDINRLNNFTLAELVEDIYDQNPTPEQLKNSLVESVKILNVSRRKQYLYIAKIIFNAVVKLYENPDFRPSSKSTQSFSQKSLDTQARLKSPYFQVSQELESDSNHLRIKKLILYACRDVWEHDVNRLNQIELVDLLTEIIEFTPTLRQLEASLFEVVNTLSKPIEYSAIVNIIIDKLQKVYSLNQDVVATNLHVNSKNDLVAAELPMLAPDYEIQAGFDDKQKFNLDLLADLFDLRLELIRFANPLRTKILLFSTLHYPFFIGKNDWSDIRTQTLDNLLRALFCSYPTEFEAEKKLIQVAHSLEEPEQYGQVIRYIVRAVKPLYSKLTELSMRHPLEEQRSFSGQNPSSKTSIHALGNNKATHIHNNEDEDDQTCRFI</sequence>
<feature type="domain" description="Protein kinase" evidence="10">
    <location>
        <begin position="10"/>
        <end position="273"/>
    </location>
</feature>
<keyword evidence="12" id="KW-1185">Reference proteome</keyword>
<gene>
    <name evidence="11" type="ORF">V2H45_02290</name>
</gene>
<evidence type="ECO:0000256" key="1">
    <source>
        <dbReference type="ARBA" id="ARBA00012513"/>
    </source>
</evidence>
<evidence type="ECO:0000256" key="4">
    <source>
        <dbReference type="ARBA" id="ARBA00022741"/>
    </source>
</evidence>
<dbReference type="InterPro" id="IPR011009">
    <property type="entry name" value="Kinase-like_dom_sf"/>
</dbReference>
<protein>
    <recommendedName>
        <fullName evidence="1">non-specific serine/threonine protein kinase</fullName>
        <ecNumber evidence="1">2.7.11.1</ecNumber>
    </recommendedName>
</protein>
<keyword evidence="6 9" id="KW-0067">ATP-binding</keyword>
<comment type="catalytic activity">
    <reaction evidence="8">
        <text>L-seryl-[protein] + ATP = O-phospho-L-seryl-[protein] + ADP + H(+)</text>
        <dbReference type="Rhea" id="RHEA:17989"/>
        <dbReference type="Rhea" id="RHEA-COMP:9863"/>
        <dbReference type="Rhea" id="RHEA-COMP:11604"/>
        <dbReference type="ChEBI" id="CHEBI:15378"/>
        <dbReference type="ChEBI" id="CHEBI:29999"/>
        <dbReference type="ChEBI" id="CHEBI:30616"/>
        <dbReference type="ChEBI" id="CHEBI:83421"/>
        <dbReference type="ChEBI" id="CHEBI:456216"/>
        <dbReference type="EC" id="2.7.11.1"/>
    </reaction>
</comment>
<dbReference type="RefSeq" id="WP_330481994.1">
    <property type="nucleotide sequence ID" value="NZ_JAZBJZ010000005.1"/>
</dbReference>
<evidence type="ECO:0000259" key="10">
    <source>
        <dbReference type="PROSITE" id="PS50011"/>
    </source>
</evidence>
<dbReference type="Gene3D" id="1.10.510.10">
    <property type="entry name" value="Transferase(Phosphotransferase) domain 1"/>
    <property type="match status" value="1"/>
</dbReference>
<dbReference type="PANTHER" id="PTHR24363">
    <property type="entry name" value="SERINE/THREONINE PROTEIN KINASE"/>
    <property type="match status" value="1"/>
</dbReference>
<dbReference type="SUPFAM" id="SSF56112">
    <property type="entry name" value="Protein kinase-like (PK-like)"/>
    <property type="match status" value="1"/>
</dbReference>
<accession>A0AAW9PWD7</accession>
<name>A0AAW9PWD7_9CYAN</name>
<dbReference type="GO" id="GO:0004674">
    <property type="term" value="F:protein serine/threonine kinase activity"/>
    <property type="evidence" value="ECO:0007669"/>
    <property type="project" value="UniProtKB-KW"/>
</dbReference>
<evidence type="ECO:0000256" key="8">
    <source>
        <dbReference type="ARBA" id="ARBA00048679"/>
    </source>
</evidence>
<dbReference type="Gene3D" id="3.30.200.20">
    <property type="entry name" value="Phosphorylase Kinase, domain 1"/>
    <property type="match status" value="1"/>
</dbReference>
<dbReference type="GO" id="GO:0005524">
    <property type="term" value="F:ATP binding"/>
    <property type="evidence" value="ECO:0007669"/>
    <property type="project" value="UniProtKB-UniRule"/>
</dbReference>
<dbReference type="EMBL" id="JAZBJZ010000005">
    <property type="protein sequence ID" value="MEE3715570.1"/>
    <property type="molecule type" value="Genomic_DNA"/>
</dbReference>
<comment type="caution">
    <text evidence="11">The sequence shown here is derived from an EMBL/GenBank/DDBJ whole genome shotgun (WGS) entry which is preliminary data.</text>
</comment>
<dbReference type="InterPro" id="IPR000719">
    <property type="entry name" value="Prot_kinase_dom"/>
</dbReference>
<evidence type="ECO:0000256" key="6">
    <source>
        <dbReference type="ARBA" id="ARBA00022840"/>
    </source>
</evidence>
<evidence type="ECO:0000256" key="9">
    <source>
        <dbReference type="PROSITE-ProRule" id="PRU10141"/>
    </source>
</evidence>
<feature type="binding site" evidence="9">
    <location>
        <position position="41"/>
    </location>
    <ligand>
        <name>ATP</name>
        <dbReference type="ChEBI" id="CHEBI:30616"/>
    </ligand>
</feature>
<evidence type="ECO:0000313" key="12">
    <source>
        <dbReference type="Proteomes" id="UP001333818"/>
    </source>
</evidence>
<comment type="catalytic activity">
    <reaction evidence="7">
        <text>L-threonyl-[protein] + ATP = O-phospho-L-threonyl-[protein] + ADP + H(+)</text>
        <dbReference type="Rhea" id="RHEA:46608"/>
        <dbReference type="Rhea" id="RHEA-COMP:11060"/>
        <dbReference type="Rhea" id="RHEA-COMP:11605"/>
        <dbReference type="ChEBI" id="CHEBI:15378"/>
        <dbReference type="ChEBI" id="CHEBI:30013"/>
        <dbReference type="ChEBI" id="CHEBI:30616"/>
        <dbReference type="ChEBI" id="CHEBI:61977"/>
        <dbReference type="ChEBI" id="CHEBI:456216"/>
        <dbReference type="EC" id="2.7.11.1"/>
    </reaction>
</comment>
<dbReference type="SMART" id="SM00220">
    <property type="entry name" value="S_TKc"/>
    <property type="match status" value="1"/>
</dbReference>
<evidence type="ECO:0000313" key="11">
    <source>
        <dbReference type="EMBL" id="MEE3715570.1"/>
    </source>
</evidence>